<sequence length="138" mass="15699">MLAANLHKMDGSNLLRLTDIAILTAFISKSQINCLQMTTCKYWTTDSENSSRKGAFFSVVIYSMESKSPESPYIFIYKVIQWIPNYYKLLPAESMVPPRPMLCKSSTGRNCCHDYARDDFSTSLPFSFPPCSRLPEVC</sequence>
<organism evidence="1 2">
    <name type="scientific">Caerostris darwini</name>
    <dbReference type="NCBI Taxonomy" id="1538125"/>
    <lineage>
        <taxon>Eukaryota</taxon>
        <taxon>Metazoa</taxon>
        <taxon>Ecdysozoa</taxon>
        <taxon>Arthropoda</taxon>
        <taxon>Chelicerata</taxon>
        <taxon>Arachnida</taxon>
        <taxon>Araneae</taxon>
        <taxon>Araneomorphae</taxon>
        <taxon>Entelegynae</taxon>
        <taxon>Araneoidea</taxon>
        <taxon>Araneidae</taxon>
        <taxon>Caerostris</taxon>
    </lineage>
</organism>
<keyword evidence="2" id="KW-1185">Reference proteome</keyword>
<accession>A0AAV4TPR3</accession>
<protein>
    <submittedName>
        <fullName evidence="1">Uncharacterized protein</fullName>
    </submittedName>
</protein>
<gene>
    <name evidence="1" type="ORF">CDAR_483711</name>
</gene>
<dbReference type="EMBL" id="BPLQ01010063">
    <property type="protein sequence ID" value="GIY48130.1"/>
    <property type="molecule type" value="Genomic_DNA"/>
</dbReference>
<name>A0AAV4TPR3_9ARAC</name>
<dbReference type="AlphaFoldDB" id="A0AAV4TPR3"/>
<reference evidence="1 2" key="1">
    <citation type="submission" date="2021-06" db="EMBL/GenBank/DDBJ databases">
        <title>Caerostris darwini draft genome.</title>
        <authorList>
            <person name="Kono N."/>
            <person name="Arakawa K."/>
        </authorList>
    </citation>
    <scope>NUCLEOTIDE SEQUENCE [LARGE SCALE GENOMIC DNA]</scope>
</reference>
<comment type="caution">
    <text evidence="1">The sequence shown here is derived from an EMBL/GenBank/DDBJ whole genome shotgun (WGS) entry which is preliminary data.</text>
</comment>
<evidence type="ECO:0000313" key="1">
    <source>
        <dbReference type="EMBL" id="GIY48130.1"/>
    </source>
</evidence>
<dbReference type="Proteomes" id="UP001054837">
    <property type="component" value="Unassembled WGS sequence"/>
</dbReference>
<evidence type="ECO:0000313" key="2">
    <source>
        <dbReference type="Proteomes" id="UP001054837"/>
    </source>
</evidence>
<proteinExistence type="predicted"/>